<dbReference type="SUPFAM" id="SSF50969">
    <property type="entry name" value="YVTN repeat-like/Quinoprotein amine dehydrogenase"/>
    <property type="match status" value="1"/>
</dbReference>
<name>A0A3A8NN78_9BACT</name>
<evidence type="ECO:0000313" key="3">
    <source>
        <dbReference type="Proteomes" id="UP000273405"/>
    </source>
</evidence>
<gene>
    <name evidence="2" type="ORF">D7X12_15305</name>
</gene>
<dbReference type="InterPro" id="IPR011044">
    <property type="entry name" value="Quino_amine_DH_bsu"/>
</dbReference>
<evidence type="ECO:0008006" key="4">
    <source>
        <dbReference type="Google" id="ProtNLM"/>
    </source>
</evidence>
<organism evidence="2 3">
    <name type="scientific">Corallococcus sicarius</name>
    <dbReference type="NCBI Taxonomy" id="2316726"/>
    <lineage>
        <taxon>Bacteria</taxon>
        <taxon>Pseudomonadati</taxon>
        <taxon>Myxococcota</taxon>
        <taxon>Myxococcia</taxon>
        <taxon>Myxococcales</taxon>
        <taxon>Cystobacterineae</taxon>
        <taxon>Myxococcaceae</taxon>
        <taxon>Corallococcus</taxon>
    </lineage>
</organism>
<dbReference type="Proteomes" id="UP000273405">
    <property type="component" value="Unassembled WGS sequence"/>
</dbReference>
<comment type="caution">
    <text evidence="2">The sequence shown here is derived from an EMBL/GenBank/DDBJ whole genome shotgun (WGS) entry which is preliminary data.</text>
</comment>
<keyword evidence="3" id="KW-1185">Reference proteome</keyword>
<feature type="region of interest" description="Disordered" evidence="1">
    <location>
        <begin position="1"/>
        <end position="31"/>
    </location>
</feature>
<evidence type="ECO:0000313" key="2">
    <source>
        <dbReference type="EMBL" id="RKH42625.1"/>
    </source>
</evidence>
<dbReference type="EMBL" id="RAWG01000083">
    <property type="protein sequence ID" value="RKH42625.1"/>
    <property type="molecule type" value="Genomic_DNA"/>
</dbReference>
<sequence length="475" mass="52034">MGLAGCDETPDVGVDAGTEPDAGETADAGDAGAPIQTLMEGAYLWDVDAQQRFLVAQEIDGGTVVQDLASGEVRTVAPPVEGLRFTAEGSTLLLWSAQAEGLRSTWLWRPGDLQAFLLSDRMQGYILMQEKGERYLAFIEQTPEGDSDVRVVDLDGCTAQACPKRTLLRVLEGVPALHAGERYLWAWQGARTWIIDLTLSTVQELGLPRSELIISPAGARFGMLTPKQNVQVHDTATGAQLWEVPVAGTWVWLIPSFFGEDTVIVNTEGVKRPLDVFPPRSAIACMDWGCTSVTYGQTCQTLQTRTQPLLFCSGVDCFGVRCTAVHSLWKRAGEPLAGGTFIDTWPAVSDDLRTSVWMTYGYGPEAGRRTLSWHTHDRPEGSSAVIRYPKQINVNLFKFIPGEQRFVFANPKQTPDGGTEHFVSVWDGTTLQEVAPIANPNAHHVVRGQPAALYMDETVTEPDGTSRVRIRRFAL</sequence>
<protein>
    <recommendedName>
        <fullName evidence="4">WD40 repeat domain-containing protein</fullName>
    </recommendedName>
</protein>
<reference evidence="3" key="1">
    <citation type="submission" date="2018-09" db="EMBL/GenBank/DDBJ databases">
        <authorList>
            <person name="Livingstone P.G."/>
            <person name="Whitworth D.E."/>
        </authorList>
    </citation>
    <scope>NUCLEOTIDE SEQUENCE [LARGE SCALE GENOMIC DNA]</scope>
    <source>
        <strain evidence="3">CA040B</strain>
    </source>
</reference>
<proteinExistence type="predicted"/>
<accession>A0A3A8NN78</accession>
<dbReference type="AlphaFoldDB" id="A0A3A8NN78"/>
<evidence type="ECO:0000256" key="1">
    <source>
        <dbReference type="SAM" id="MobiDB-lite"/>
    </source>
</evidence>